<dbReference type="PANTHER" id="PTHR30194:SF3">
    <property type="entry name" value="CROSSOVER JUNCTION ENDODEOXYRIBONUCLEASE RUVC"/>
    <property type="match status" value="1"/>
</dbReference>
<dbReference type="GO" id="GO:0006281">
    <property type="term" value="P:DNA repair"/>
    <property type="evidence" value="ECO:0007669"/>
    <property type="project" value="UniProtKB-UniRule"/>
</dbReference>
<evidence type="ECO:0000256" key="13">
    <source>
        <dbReference type="HAMAP-Rule" id="MF_00034"/>
    </source>
</evidence>
<reference evidence="15" key="2">
    <citation type="submission" date="2021-09" db="EMBL/GenBank/DDBJ databases">
        <authorList>
            <person name="Gilroy R."/>
        </authorList>
    </citation>
    <scope>NUCLEOTIDE SEQUENCE</scope>
    <source>
        <strain evidence="15">ChiHjej13B12-9602</strain>
    </source>
</reference>
<evidence type="ECO:0000256" key="7">
    <source>
        <dbReference type="ARBA" id="ARBA00022801"/>
    </source>
</evidence>
<dbReference type="InterPro" id="IPR036397">
    <property type="entry name" value="RNaseH_sf"/>
</dbReference>
<dbReference type="FunFam" id="3.30.420.10:FF:000002">
    <property type="entry name" value="Crossover junction endodeoxyribonuclease RuvC"/>
    <property type="match status" value="1"/>
</dbReference>
<protein>
    <recommendedName>
        <fullName evidence="13 14">Crossover junction endodeoxyribonuclease RuvC</fullName>
        <ecNumber evidence="13 14">3.1.21.10</ecNumber>
    </recommendedName>
    <alternativeName>
        <fullName evidence="13">Holliday junction nuclease RuvC</fullName>
    </alternativeName>
    <alternativeName>
        <fullName evidence="13">Holliday junction resolvase RuvC</fullName>
    </alternativeName>
</protein>
<dbReference type="GO" id="GO:0006310">
    <property type="term" value="P:DNA recombination"/>
    <property type="evidence" value="ECO:0007669"/>
    <property type="project" value="UniProtKB-UniRule"/>
</dbReference>
<dbReference type="Proteomes" id="UP000753256">
    <property type="component" value="Unassembled WGS sequence"/>
</dbReference>
<keyword evidence="8 13" id="KW-0460">Magnesium</keyword>
<dbReference type="NCBIfam" id="TIGR00228">
    <property type="entry name" value="ruvC"/>
    <property type="match status" value="1"/>
</dbReference>
<dbReference type="PRINTS" id="PR00696">
    <property type="entry name" value="RSOLVASERUVC"/>
</dbReference>
<evidence type="ECO:0000256" key="8">
    <source>
        <dbReference type="ARBA" id="ARBA00022842"/>
    </source>
</evidence>
<evidence type="ECO:0000256" key="4">
    <source>
        <dbReference type="ARBA" id="ARBA00022723"/>
    </source>
</evidence>
<dbReference type="Pfam" id="PF02075">
    <property type="entry name" value="RuvC"/>
    <property type="match status" value="1"/>
</dbReference>
<evidence type="ECO:0000256" key="14">
    <source>
        <dbReference type="NCBIfam" id="TIGR00228"/>
    </source>
</evidence>
<name>A0A921IUZ8_9ACTN</name>
<comment type="function">
    <text evidence="13">The RuvA-RuvB-RuvC complex processes Holliday junction (HJ) DNA during genetic recombination and DNA repair. Endonuclease that resolves HJ intermediates. Cleaves cruciform DNA by making single-stranded nicks across the HJ at symmetrical positions within the homologous arms, yielding a 5'-phosphate and a 3'-hydroxyl group; requires a central core of homology in the junction. The consensus cleavage sequence is 5'-(A/T)TT(C/G)-3'. Cleavage occurs on the 3'-side of the TT dinucleotide at the point of strand exchange. HJ branch migration catalyzed by RuvA-RuvB allows RuvC to scan DNA until it finds its consensus sequence, where it cleaves and resolves the cruciform DNA.</text>
</comment>
<evidence type="ECO:0000256" key="10">
    <source>
        <dbReference type="ARBA" id="ARBA00023172"/>
    </source>
</evidence>
<keyword evidence="10 13" id="KW-0233">DNA recombination</keyword>
<evidence type="ECO:0000313" key="16">
    <source>
        <dbReference type="Proteomes" id="UP000753256"/>
    </source>
</evidence>
<dbReference type="GO" id="GO:0008821">
    <property type="term" value="F:crossover junction DNA endonuclease activity"/>
    <property type="evidence" value="ECO:0007669"/>
    <property type="project" value="UniProtKB-UniRule"/>
</dbReference>
<dbReference type="CDD" id="cd16962">
    <property type="entry name" value="RuvC"/>
    <property type="match status" value="1"/>
</dbReference>
<comment type="subunit">
    <text evidence="13">Homodimer which binds Holliday junction (HJ) DNA. The HJ becomes 2-fold symmetrical on binding to RuvC with unstacked arms; it has a different conformation from HJ DNA in complex with RuvA. In the full resolvosome a probable DNA-RuvA(4)-RuvB(12)-RuvC(2) complex forms which resolves the HJ.</text>
</comment>
<dbReference type="NCBIfam" id="NF000711">
    <property type="entry name" value="PRK00039.2-1"/>
    <property type="match status" value="1"/>
</dbReference>
<evidence type="ECO:0000256" key="11">
    <source>
        <dbReference type="ARBA" id="ARBA00023204"/>
    </source>
</evidence>
<feature type="active site" evidence="13">
    <location>
        <position position="7"/>
    </location>
</feature>
<feature type="binding site" evidence="13">
    <location>
        <position position="140"/>
    </location>
    <ligand>
        <name>Mg(2+)</name>
        <dbReference type="ChEBI" id="CHEBI:18420"/>
        <label>1</label>
    </ligand>
</feature>
<comment type="cofactor">
    <cofactor evidence="13">
        <name>Mg(2+)</name>
        <dbReference type="ChEBI" id="CHEBI:18420"/>
    </cofactor>
    <text evidence="13">Binds 2 Mg(2+) ion per subunit.</text>
</comment>
<evidence type="ECO:0000256" key="5">
    <source>
        <dbReference type="ARBA" id="ARBA00022759"/>
    </source>
</evidence>
<evidence type="ECO:0000313" key="15">
    <source>
        <dbReference type="EMBL" id="HJG37196.1"/>
    </source>
</evidence>
<evidence type="ECO:0000256" key="1">
    <source>
        <dbReference type="ARBA" id="ARBA00009518"/>
    </source>
</evidence>
<feature type="active site" evidence="13">
    <location>
        <position position="67"/>
    </location>
</feature>
<dbReference type="GO" id="GO:0048476">
    <property type="term" value="C:Holliday junction resolvase complex"/>
    <property type="evidence" value="ECO:0007669"/>
    <property type="project" value="UniProtKB-UniRule"/>
</dbReference>
<accession>A0A921IUZ8</accession>
<dbReference type="GO" id="GO:0003677">
    <property type="term" value="F:DNA binding"/>
    <property type="evidence" value="ECO:0007669"/>
    <property type="project" value="UniProtKB-KW"/>
</dbReference>
<organism evidence="15 16">
    <name type="scientific">Enorma phocaeensis</name>
    <dbReference type="NCBI Taxonomy" id="1871019"/>
    <lineage>
        <taxon>Bacteria</taxon>
        <taxon>Bacillati</taxon>
        <taxon>Actinomycetota</taxon>
        <taxon>Coriobacteriia</taxon>
        <taxon>Coriobacteriales</taxon>
        <taxon>Coriobacteriaceae</taxon>
        <taxon>Enorma</taxon>
    </lineage>
</organism>
<feature type="binding site" evidence="13">
    <location>
        <position position="67"/>
    </location>
    <ligand>
        <name>Mg(2+)</name>
        <dbReference type="ChEBI" id="CHEBI:18420"/>
        <label>2</label>
    </ligand>
</feature>
<comment type="catalytic activity">
    <reaction evidence="12 13">
        <text>Endonucleolytic cleavage at a junction such as a reciprocal single-stranded crossover between two homologous DNA duplexes (Holliday junction).</text>
        <dbReference type="EC" id="3.1.21.10"/>
    </reaction>
</comment>
<dbReference type="InterPro" id="IPR012337">
    <property type="entry name" value="RNaseH-like_sf"/>
</dbReference>
<dbReference type="AlphaFoldDB" id="A0A921IUZ8"/>
<comment type="similarity">
    <text evidence="1 13">Belongs to the RuvC family.</text>
</comment>
<dbReference type="EMBL" id="DYUZ01000020">
    <property type="protein sequence ID" value="HJG37196.1"/>
    <property type="molecule type" value="Genomic_DNA"/>
</dbReference>
<evidence type="ECO:0000256" key="9">
    <source>
        <dbReference type="ARBA" id="ARBA00023125"/>
    </source>
</evidence>
<evidence type="ECO:0000256" key="3">
    <source>
        <dbReference type="ARBA" id="ARBA00022722"/>
    </source>
</evidence>
<dbReference type="PANTHER" id="PTHR30194">
    <property type="entry name" value="CROSSOVER JUNCTION ENDODEOXYRIBONUCLEASE RUVC"/>
    <property type="match status" value="1"/>
</dbReference>
<comment type="subcellular location">
    <subcellularLocation>
        <location evidence="13">Cytoplasm</location>
    </subcellularLocation>
</comment>
<proteinExistence type="inferred from homology"/>
<evidence type="ECO:0000256" key="6">
    <source>
        <dbReference type="ARBA" id="ARBA00022763"/>
    </source>
</evidence>
<keyword evidence="9 13" id="KW-0238">DNA-binding</keyword>
<keyword evidence="4 13" id="KW-0479">Metal-binding</keyword>
<keyword evidence="2 13" id="KW-0963">Cytoplasm</keyword>
<dbReference type="HAMAP" id="MF_00034">
    <property type="entry name" value="RuvC"/>
    <property type="match status" value="1"/>
</dbReference>
<dbReference type="Gene3D" id="3.30.420.10">
    <property type="entry name" value="Ribonuclease H-like superfamily/Ribonuclease H"/>
    <property type="match status" value="1"/>
</dbReference>
<evidence type="ECO:0000256" key="2">
    <source>
        <dbReference type="ARBA" id="ARBA00022490"/>
    </source>
</evidence>
<comment type="caution">
    <text evidence="15">The sequence shown here is derived from an EMBL/GenBank/DDBJ whole genome shotgun (WGS) entry which is preliminary data.</text>
</comment>
<dbReference type="EC" id="3.1.21.10" evidence="13 14"/>
<keyword evidence="5 13" id="KW-0255">Endonuclease</keyword>
<dbReference type="GO" id="GO:0005737">
    <property type="term" value="C:cytoplasm"/>
    <property type="evidence" value="ECO:0007669"/>
    <property type="project" value="UniProtKB-SubCell"/>
</dbReference>
<evidence type="ECO:0000256" key="12">
    <source>
        <dbReference type="ARBA" id="ARBA00029354"/>
    </source>
</evidence>
<gene>
    <name evidence="13 15" type="primary">ruvC</name>
    <name evidence="15" type="ORF">K8V70_04965</name>
</gene>
<keyword evidence="3 13" id="KW-0540">Nuclease</keyword>
<feature type="active site" evidence="13">
    <location>
        <position position="140"/>
    </location>
</feature>
<dbReference type="SUPFAM" id="SSF53098">
    <property type="entry name" value="Ribonuclease H-like"/>
    <property type="match status" value="1"/>
</dbReference>
<dbReference type="RefSeq" id="WP_273189811.1">
    <property type="nucleotide sequence ID" value="NZ_DYUZ01000020.1"/>
</dbReference>
<keyword evidence="7 13" id="KW-0378">Hydrolase</keyword>
<feature type="binding site" evidence="13">
    <location>
        <position position="7"/>
    </location>
    <ligand>
        <name>Mg(2+)</name>
        <dbReference type="ChEBI" id="CHEBI:18420"/>
        <label>1</label>
    </ligand>
</feature>
<keyword evidence="11 13" id="KW-0234">DNA repair</keyword>
<reference evidence="15" key="1">
    <citation type="journal article" date="2021" name="PeerJ">
        <title>Extensive microbial diversity within the chicken gut microbiome revealed by metagenomics and culture.</title>
        <authorList>
            <person name="Gilroy R."/>
            <person name="Ravi A."/>
            <person name="Getino M."/>
            <person name="Pursley I."/>
            <person name="Horton D.L."/>
            <person name="Alikhan N.F."/>
            <person name="Baker D."/>
            <person name="Gharbi K."/>
            <person name="Hall N."/>
            <person name="Watson M."/>
            <person name="Adriaenssens E.M."/>
            <person name="Foster-Nyarko E."/>
            <person name="Jarju S."/>
            <person name="Secka A."/>
            <person name="Antonio M."/>
            <person name="Oren A."/>
            <person name="Chaudhuri R.R."/>
            <person name="La Ragione R."/>
            <person name="Hildebrand F."/>
            <person name="Pallen M.J."/>
        </authorList>
    </citation>
    <scope>NUCLEOTIDE SEQUENCE</scope>
    <source>
        <strain evidence="15">ChiHjej13B12-9602</strain>
    </source>
</reference>
<keyword evidence="6 13" id="KW-0227">DNA damage</keyword>
<dbReference type="GO" id="GO:0000287">
    <property type="term" value="F:magnesium ion binding"/>
    <property type="evidence" value="ECO:0007669"/>
    <property type="project" value="UniProtKB-UniRule"/>
</dbReference>
<dbReference type="InterPro" id="IPR002176">
    <property type="entry name" value="X-over_junc_endoDNase_RuvC"/>
</dbReference>
<sequence length="174" mass="18562">MVILGIDPGLANTGWGVVEERLGSCRCRAYGCIHTAADDDLAQRLRRIVDDLAEAIERYQPDAAAIEGVYFGVNVRSAIPTAHARGAALVACSLAGVEVGEYTPMQIKQAVVGTGAADKRQVTYMVRNLLMLDHDPKPDHAADALACAICHANLVRTRALTGGAYIKEKGNPYS</sequence>